<evidence type="ECO:0000256" key="1">
    <source>
        <dbReference type="SAM" id="Phobius"/>
    </source>
</evidence>
<keyword evidence="1" id="KW-0812">Transmembrane</keyword>
<evidence type="ECO:0008006" key="4">
    <source>
        <dbReference type="Google" id="ProtNLM"/>
    </source>
</evidence>
<name>A0ABY5KXX6_9CELL</name>
<feature type="transmembrane region" description="Helical" evidence="1">
    <location>
        <begin position="96"/>
        <end position="116"/>
    </location>
</feature>
<dbReference type="Proteomes" id="UP001316189">
    <property type="component" value="Chromosome"/>
</dbReference>
<dbReference type="EMBL" id="CP101988">
    <property type="protein sequence ID" value="UUI74529.1"/>
    <property type="molecule type" value="Genomic_DNA"/>
</dbReference>
<keyword evidence="3" id="KW-1185">Reference proteome</keyword>
<feature type="transmembrane region" description="Helical" evidence="1">
    <location>
        <begin position="378"/>
        <end position="401"/>
    </location>
</feature>
<keyword evidence="1" id="KW-0472">Membrane</keyword>
<feature type="transmembrane region" description="Helical" evidence="1">
    <location>
        <begin position="407"/>
        <end position="426"/>
    </location>
</feature>
<feature type="transmembrane region" description="Helical" evidence="1">
    <location>
        <begin position="186"/>
        <end position="203"/>
    </location>
</feature>
<protein>
    <recommendedName>
        <fullName evidence="4">Glycosyltransferase RgtA/B/C/D-like domain-containing protein</fullName>
    </recommendedName>
</protein>
<feature type="transmembrane region" description="Helical" evidence="1">
    <location>
        <begin position="280"/>
        <end position="300"/>
    </location>
</feature>
<feature type="transmembrane region" description="Helical" evidence="1">
    <location>
        <begin position="128"/>
        <end position="148"/>
    </location>
</feature>
<accession>A0ABY5KXX6</accession>
<dbReference type="RefSeq" id="WP_256813603.1">
    <property type="nucleotide sequence ID" value="NZ_CP101988.1"/>
</dbReference>
<evidence type="ECO:0000313" key="3">
    <source>
        <dbReference type="Proteomes" id="UP001316189"/>
    </source>
</evidence>
<feature type="transmembrane region" description="Helical" evidence="1">
    <location>
        <begin position="154"/>
        <end position="174"/>
    </location>
</feature>
<organism evidence="2 3">
    <name type="scientific">Cellulomonas chengniuliangii</name>
    <dbReference type="NCBI Taxonomy" id="2968084"/>
    <lineage>
        <taxon>Bacteria</taxon>
        <taxon>Bacillati</taxon>
        <taxon>Actinomycetota</taxon>
        <taxon>Actinomycetes</taxon>
        <taxon>Micrococcales</taxon>
        <taxon>Cellulomonadaceae</taxon>
        <taxon>Cellulomonas</taxon>
    </lineage>
</organism>
<feature type="transmembrane region" description="Helical" evidence="1">
    <location>
        <begin position="209"/>
        <end position="224"/>
    </location>
</feature>
<reference evidence="2 3" key="1">
    <citation type="submission" date="2022-07" db="EMBL/GenBank/DDBJ databases">
        <title>Novel species in genus cellulomonas.</title>
        <authorList>
            <person name="Ye L."/>
        </authorList>
    </citation>
    <scope>NUCLEOTIDE SEQUENCE [LARGE SCALE GENOMIC DNA]</scope>
    <source>
        <strain evidence="3">zg-Y338</strain>
    </source>
</reference>
<feature type="transmembrane region" description="Helical" evidence="1">
    <location>
        <begin position="345"/>
        <end position="366"/>
    </location>
</feature>
<keyword evidence="1" id="KW-1133">Transmembrane helix</keyword>
<feature type="transmembrane region" description="Helical" evidence="1">
    <location>
        <begin position="236"/>
        <end position="260"/>
    </location>
</feature>
<feature type="transmembrane region" description="Helical" evidence="1">
    <location>
        <begin position="312"/>
        <end position="330"/>
    </location>
</feature>
<sequence>MKWVHRIFWAGLGTVFLALGMVPAARVPVIGDDFHALFETYRISNGSFLDAIVFGWNQGFLAGHLNPVGQAAGAAYHFGAFAFSSAFEISPQYYDVFFGSLFLWLTVAAAASVLTWGLRNAGVRAEVGYWRVFALVAAVTAVTVQLHPWSNDPVTSFGPAGWGSAAIGFWLLALALRSTTPGRRGWGDYVLVGVVALGAVMYYEMLVGMIAGTAVVYLGALLRARARRDSAGAWRAVGMGALGVVAPAVVFVVGRALLAIPADQSNYTGTSLSLGGDALATWWAAMVGALPGGGWPYLFSMLGGQVSLNAKSLIVALLLCGCTALLMYGWRRSSSLTPPATRSAVIPLGAVLVTWALTTATHATTVKYIDEIKVPGQVYLYYGVGVVCVAILISWGIMAWAERIPMAGRPLVLLVIGALLVTQVSLNWRLATESAMAFAPNRTLAGAAITDDGTEQARCDALAGWIERPWPTYYLTVVTTDVQENFESVFGEPFCDDPVVIARVEELVG</sequence>
<proteinExistence type="predicted"/>
<gene>
    <name evidence="2" type="ORF">NP064_12080</name>
</gene>
<evidence type="ECO:0000313" key="2">
    <source>
        <dbReference type="EMBL" id="UUI74529.1"/>
    </source>
</evidence>